<dbReference type="GeneID" id="84590737"/>
<name>A0AAJ8BQ03_ASPNG</name>
<organism evidence="2">
    <name type="scientific">Aspergillus niger</name>
    <dbReference type="NCBI Taxonomy" id="5061"/>
    <lineage>
        <taxon>Eukaryota</taxon>
        <taxon>Fungi</taxon>
        <taxon>Dikarya</taxon>
        <taxon>Ascomycota</taxon>
        <taxon>Pezizomycotina</taxon>
        <taxon>Eurotiomycetes</taxon>
        <taxon>Eurotiomycetidae</taxon>
        <taxon>Eurotiales</taxon>
        <taxon>Aspergillaceae</taxon>
        <taxon>Aspergillus</taxon>
        <taxon>Aspergillus subgen. Circumdati</taxon>
    </lineage>
</organism>
<proteinExistence type="predicted"/>
<feature type="compositionally biased region" description="Basic residues" evidence="1">
    <location>
        <begin position="191"/>
        <end position="201"/>
    </location>
</feature>
<reference evidence="2" key="2">
    <citation type="submission" date="2025-08" db="UniProtKB">
        <authorList>
            <consortium name="RefSeq"/>
        </authorList>
    </citation>
    <scope>IDENTIFICATION</scope>
</reference>
<reference evidence="2" key="1">
    <citation type="submission" date="2025-02" db="EMBL/GenBank/DDBJ databases">
        <authorList>
            <consortium name="NCBI Genome Project"/>
        </authorList>
    </citation>
    <scope>NUCLEOTIDE SEQUENCE</scope>
</reference>
<protein>
    <submittedName>
        <fullName evidence="2">Uncharacterized protein</fullName>
    </submittedName>
</protein>
<gene>
    <name evidence="2" type="ORF">An03g05390</name>
</gene>
<sequence length="351" mass="38476">MGENILKGYIFKQSDWLRDKANCTHLPHNNNLPEGQELPSQPERATRIVGSQESRLLSEGNEGDSGVRQRRQQTAYSVENGGEQALSWRKGSHCKVLAGTDALFRNGGSAGRERAELMDGWTSQIRGGVIIPASARWTNVIDDSQHRHKTIESQILRGLGVQPLSIMGELDRNRFTKSGEGKALVHATQSKSHHGSQRMRSRGSTAAKSKRPRGCGACRSICGCASWRRDDEQHFTFITSIALFRMLGLVSASPDILHAHTDWMEAQSEGAPSWLTSLLLAPPVRGALYSSRPRDIRTPPGSSASSIVGSLVHPGQIPDLRQIHMGGGVFDRVRLRFDPNIGPNPSKTNTP</sequence>
<dbReference type="RefSeq" id="XP_059600316.1">
    <property type="nucleotide sequence ID" value="XM_059747132.1"/>
</dbReference>
<evidence type="ECO:0000256" key="1">
    <source>
        <dbReference type="SAM" id="MobiDB-lite"/>
    </source>
</evidence>
<evidence type="ECO:0000313" key="2">
    <source>
        <dbReference type="RefSeq" id="XP_059600316.1"/>
    </source>
</evidence>
<dbReference type="KEGG" id="ang:An03g05390"/>
<dbReference type="AlphaFoldDB" id="A0AAJ8BQ03"/>
<accession>A0AAJ8BQ03</accession>
<feature type="region of interest" description="Disordered" evidence="1">
    <location>
        <begin position="186"/>
        <end position="211"/>
    </location>
</feature>
<dbReference type="VEuPathDB" id="FungiDB:An03g05390"/>
<feature type="region of interest" description="Disordered" evidence="1">
    <location>
        <begin position="27"/>
        <end position="71"/>
    </location>
</feature>